<gene>
    <name evidence="2" type="ORF">BE08_33695</name>
</gene>
<organism evidence="2 3">
    <name type="scientific">Sorangium cellulosum</name>
    <name type="common">Polyangium cellulosum</name>
    <dbReference type="NCBI Taxonomy" id="56"/>
    <lineage>
        <taxon>Bacteria</taxon>
        <taxon>Pseudomonadati</taxon>
        <taxon>Myxococcota</taxon>
        <taxon>Polyangia</taxon>
        <taxon>Polyangiales</taxon>
        <taxon>Polyangiaceae</taxon>
        <taxon>Sorangium</taxon>
    </lineage>
</organism>
<evidence type="ECO:0000313" key="3">
    <source>
        <dbReference type="Proteomes" id="UP000075420"/>
    </source>
</evidence>
<reference evidence="2 3" key="1">
    <citation type="submission" date="2014-02" db="EMBL/GenBank/DDBJ databases">
        <title>The small core and large imbalanced accessory genome model reveals a collaborative survival strategy of Sorangium cellulosum strains in nature.</title>
        <authorList>
            <person name="Han K."/>
            <person name="Peng R."/>
            <person name="Blom J."/>
            <person name="Li Y.-Z."/>
        </authorList>
    </citation>
    <scope>NUCLEOTIDE SEQUENCE [LARGE SCALE GENOMIC DNA]</scope>
    <source>
        <strain evidence="2 3">So0157-25</strain>
    </source>
</reference>
<sequence>MQDLGAGNRGAEPFVTPNDRHRGRDGALLAARHAIYQRARRRTPLRWIGQTRNWTPVGPVTLKLHTHEAQAVVGT</sequence>
<comment type="caution">
    <text evidence="2">The sequence shown here is derived from an EMBL/GenBank/DDBJ whole genome shotgun (WGS) entry which is preliminary data.</text>
</comment>
<dbReference type="Proteomes" id="UP000075420">
    <property type="component" value="Unassembled WGS sequence"/>
</dbReference>
<dbReference type="AlphaFoldDB" id="A0A150PHY2"/>
<evidence type="ECO:0000256" key="1">
    <source>
        <dbReference type="SAM" id="MobiDB-lite"/>
    </source>
</evidence>
<protein>
    <recommendedName>
        <fullName evidence="4">Transposase</fullName>
    </recommendedName>
</protein>
<proteinExistence type="predicted"/>
<evidence type="ECO:0000313" key="2">
    <source>
        <dbReference type="EMBL" id="KYF55297.1"/>
    </source>
</evidence>
<evidence type="ECO:0008006" key="4">
    <source>
        <dbReference type="Google" id="ProtNLM"/>
    </source>
</evidence>
<dbReference type="EMBL" id="JELY01001578">
    <property type="protein sequence ID" value="KYF55297.1"/>
    <property type="molecule type" value="Genomic_DNA"/>
</dbReference>
<accession>A0A150PHY2</accession>
<name>A0A150PHY2_SORCE</name>
<feature type="region of interest" description="Disordered" evidence="1">
    <location>
        <begin position="1"/>
        <end position="23"/>
    </location>
</feature>